<dbReference type="SMART" id="SM01211">
    <property type="entry name" value="GATase_5"/>
    <property type="match status" value="1"/>
</dbReference>
<dbReference type="Pfam" id="PF22689">
    <property type="entry name" value="FGAR-AT_PurM_N-like"/>
    <property type="match status" value="1"/>
</dbReference>
<dbReference type="MEROPS" id="C56.972"/>
<feature type="region of interest" description="Disordered" evidence="13">
    <location>
        <begin position="592"/>
        <end position="637"/>
    </location>
</feature>
<evidence type="ECO:0000256" key="8">
    <source>
        <dbReference type="ARBA" id="ARBA00022840"/>
    </source>
</evidence>
<dbReference type="STRING" id="1045855.DSC_02675"/>
<comment type="catalytic activity">
    <reaction evidence="11 12">
        <text>N(2)-formyl-N(1)-(5-phospho-beta-D-ribosyl)glycinamide + L-glutamine + ATP + H2O = 2-formamido-N(1)-(5-O-phospho-beta-D-ribosyl)acetamidine + L-glutamate + ADP + phosphate + H(+)</text>
        <dbReference type="Rhea" id="RHEA:17129"/>
        <dbReference type="ChEBI" id="CHEBI:15377"/>
        <dbReference type="ChEBI" id="CHEBI:15378"/>
        <dbReference type="ChEBI" id="CHEBI:29985"/>
        <dbReference type="ChEBI" id="CHEBI:30616"/>
        <dbReference type="ChEBI" id="CHEBI:43474"/>
        <dbReference type="ChEBI" id="CHEBI:58359"/>
        <dbReference type="ChEBI" id="CHEBI:147286"/>
        <dbReference type="ChEBI" id="CHEBI:147287"/>
        <dbReference type="ChEBI" id="CHEBI:456216"/>
        <dbReference type="EC" id="6.3.5.3"/>
    </reaction>
</comment>
<dbReference type="SUPFAM" id="SSF56042">
    <property type="entry name" value="PurM C-terminal domain-like"/>
    <property type="match status" value="2"/>
</dbReference>
<dbReference type="SUPFAM" id="SSF109736">
    <property type="entry name" value="FGAM synthase PurL, linker domain"/>
    <property type="match status" value="1"/>
</dbReference>
<evidence type="ECO:0000256" key="1">
    <source>
        <dbReference type="ARBA" id="ARBA00004920"/>
    </source>
</evidence>
<reference evidence="18 19" key="1">
    <citation type="journal article" date="2012" name="J. Bacteriol.">
        <title>Complete Genome Sequence of the BTEX-Degrading Bacterium Pseudoxanthomonas spadix BD-a59.</title>
        <authorList>
            <person name="Lee S.H."/>
            <person name="Jin H.M."/>
            <person name="Lee H.J."/>
            <person name="Kim J.M."/>
            <person name="Jeon C.O."/>
        </authorList>
    </citation>
    <scope>NUCLEOTIDE SEQUENCE [LARGE SCALE GENOMIC DNA]</scope>
    <source>
        <strain evidence="18 19">BD-a59</strain>
    </source>
</reference>
<dbReference type="HAMAP" id="MF_00419">
    <property type="entry name" value="PurL_1"/>
    <property type="match status" value="1"/>
</dbReference>
<evidence type="ECO:0000256" key="5">
    <source>
        <dbReference type="ARBA" id="ARBA00022723"/>
    </source>
</evidence>
<dbReference type="InterPro" id="IPR029062">
    <property type="entry name" value="Class_I_gatase-like"/>
</dbReference>
<feature type="domain" description="Phosphoribosylformylglycinamidine synthase linker" evidence="15">
    <location>
        <begin position="163"/>
        <end position="212"/>
    </location>
</feature>
<keyword evidence="8 12" id="KW-0067">ATP-binding</keyword>
<feature type="domain" description="PurM-like C-terminal" evidence="14">
    <location>
        <begin position="426"/>
        <end position="583"/>
    </location>
</feature>
<proteinExistence type="inferred from homology"/>
<feature type="domain" description="PurM-like C-terminal" evidence="14">
    <location>
        <begin position="990"/>
        <end position="1130"/>
    </location>
</feature>
<evidence type="ECO:0000256" key="6">
    <source>
        <dbReference type="ARBA" id="ARBA00022741"/>
    </source>
</evidence>
<feature type="active site" evidence="12">
    <location>
        <position position="1427"/>
    </location>
</feature>
<organism evidence="18 19">
    <name type="scientific">Pseudoxanthomonas spadix (strain BD-a59)</name>
    <dbReference type="NCBI Taxonomy" id="1045855"/>
    <lineage>
        <taxon>Bacteria</taxon>
        <taxon>Pseudomonadati</taxon>
        <taxon>Pseudomonadota</taxon>
        <taxon>Gammaproteobacteria</taxon>
        <taxon>Lysobacterales</taxon>
        <taxon>Lysobacteraceae</taxon>
        <taxon>Pseudoxanthomonas</taxon>
    </lineage>
</organism>
<feature type="compositionally biased region" description="Basic and acidic residues" evidence="13">
    <location>
        <begin position="850"/>
        <end position="859"/>
    </location>
</feature>
<keyword evidence="19" id="KW-1185">Reference proteome</keyword>
<feature type="binding site" evidence="12">
    <location>
        <position position="779"/>
    </location>
    <ligand>
        <name>Mg(2+)</name>
        <dbReference type="ChEBI" id="CHEBI:18420"/>
    </ligand>
</feature>
<dbReference type="PANTHER" id="PTHR10099:SF1">
    <property type="entry name" value="PHOSPHORIBOSYLFORMYLGLYCINAMIDINE SYNTHASE"/>
    <property type="match status" value="1"/>
</dbReference>
<evidence type="ECO:0000259" key="14">
    <source>
        <dbReference type="Pfam" id="PF02769"/>
    </source>
</evidence>
<dbReference type="FunFam" id="3.30.1330.10:FF:000005">
    <property type="entry name" value="Phosphoribosylformylglycinamidine synthase"/>
    <property type="match status" value="1"/>
</dbReference>
<dbReference type="InterPro" id="IPR036921">
    <property type="entry name" value="PurM-like_N_sf"/>
</dbReference>
<feature type="domain" description="FGAR-AT PurM N-terminal-like" evidence="17">
    <location>
        <begin position="709"/>
        <end position="857"/>
    </location>
</feature>
<dbReference type="CDD" id="cd01740">
    <property type="entry name" value="GATase1_FGAR_AT"/>
    <property type="match status" value="1"/>
</dbReference>
<dbReference type="eggNOG" id="COG0047">
    <property type="taxonomic scope" value="Bacteria"/>
</dbReference>
<dbReference type="FunFam" id="3.90.650.10:FF:000024">
    <property type="entry name" value="Phosphoribosylformylglycinamidine synthase"/>
    <property type="match status" value="1"/>
</dbReference>
<dbReference type="SUPFAM" id="SSF82697">
    <property type="entry name" value="PurS-like"/>
    <property type="match status" value="1"/>
</dbReference>
<evidence type="ECO:0000256" key="3">
    <source>
        <dbReference type="ARBA" id="ARBA00022490"/>
    </source>
</evidence>
<evidence type="ECO:0000256" key="9">
    <source>
        <dbReference type="ARBA" id="ARBA00022842"/>
    </source>
</evidence>
<dbReference type="PANTHER" id="PTHR10099">
    <property type="entry name" value="PHOSPHORIBOSYLFORMYLGLYCINAMIDINE SYNTHASE"/>
    <property type="match status" value="1"/>
</dbReference>
<dbReference type="EC" id="6.3.5.3" evidence="12"/>
<evidence type="ECO:0000256" key="11">
    <source>
        <dbReference type="ARBA" id="ARBA00052585"/>
    </source>
</evidence>
<feature type="binding site" evidence="12">
    <location>
        <position position="739"/>
    </location>
    <ligand>
        <name>ATP</name>
        <dbReference type="ChEBI" id="CHEBI:30616"/>
    </ligand>
</feature>
<dbReference type="Pfam" id="PF02769">
    <property type="entry name" value="AIRS_C"/>
    <property type="match status" value="2"/>
</dbReference>
<feature type="binding site" evidence="12">
    <location>
        <position position="1053"/>
    </location>
    <ligand>
        <name>Mg(2+)</name>
        <dbReference type="ChEBI" id="CHEBI:18420"/>
    </ligand>
</feature>
<evidence type="ECO:0000313" key="18">
    <source>
        <dbReference type="EMBL" id="AER55188.1"/>
    </source>
</evidence>
<dbReference type="InterPro" id="IPR036604">
    <property type="entry name" value="PurS-like_sf"/>
</dbReference>
<keyword evidence="6 12" id="KW-0547">Nucleotide-binding</keyword>
<evidence type="ECO:0000259" key="17">
    <source>
        <dbReference type="Pfam" id="PF22689"/>
    </source>
</evidence>
<evidence type="ECO:0000256" key="10">
    <source>
        <dbReference type="ARBA" id="ARBA00022962"/>
    </source>
</evidence>
<dbReference type="Gene3D" id="3.90.650.10">
    <property type="entry name" value="PurM-like C-terminal domain"/>
    <property type="match status" value="2"/>
</dbReference>
<dbReference type="Gene3D" id="1.10.8.750">
    <property type="entry name" value="Phosphoribosylformylglycinamidine synthase, linker domain"/>
    <property type="match status" value="1"/>
</dbReference>
<dbReference type="InterPro" id="IPR036676">
    <property type="entry name" value="PurM-like_C_sf"/>
</dbReference>
<dbReference type="GO" id="GO:0006189">
    <property type="term" value="P:'de novo' IMP biosynthetic process"/>
    <property type="evidence" value="ECO:0007669"/>
    <property type="project" value="UniProtKB-UniRule"/>
</dbReference>
<feature type="active site" description="Nucleophile" evidence="12">
    <location>
        <position position="1304"/>
    </location>
</feature>
<dbReference type="EMBL" id="CP003093">
    <property type="protein sequence ID" value="AER55188.1"/>
    <property type="molecule type" value="Genomic_DNA"/>
</dbReference>
<comment type="function">
    <text evidence="12">Phosphoribosylformylglycinamidine synthase involved in the purines biosynthetic pathway. Catalyzes the ATP-dependent conversion of formylglycinamide ribonucleotide (FGAR) and glutamine to yield formylglycinamidine ribonucleotide (FGAM) and glutamate.</text>
</comment>
<comment type="subcellular location">
    <subcellularLocation>
        <location evidence="12">Cytoplasm</location>
    </subcellularLocation>
</comment>
<dbReference type="PROSITE" id="PS51273">
    <property type="entry name" value="GATASE_TYPE_1"/>
    <property type="match status" value="1"/>
</dbReference>
<keyword evidence="10 12" id="KW-0315">Glutamine amidotransferase</keyword>
<keyword evidence="9 12" id="KW-0460">Magnesium</keyword>
<dbReference type="Pfam" id="PF13507">
    <property type="entry name" value="GATase_5"/>
    <property type="match status" value="1"/>
</dbReference>
<dbReference type="InterPro" id="IPR055181">
    <property type="entry name" value="FGAR-AT_PurM_N-like"/>
</dbReference>
<dbReference type="GO" id="GO:0005524">
    <property type="term" value="F:ATP binding"/>
    <property type="evidence" value="ECO:0007669"/>
    <property type="project" value="UniProtKB-UniRule"/>
</dbReference>
<evidence type="ECO:0000259" key="15">
    <source>
        <dbReference type="Pfam" id="PF18072"/>
    </source>
</evidence>
<evidence type="ECO:0000256" key="2">
    <source>
        <dbReference type="ARBA" id="ARBA00008608"/>
    </source>
</evidence>
<dbReference type="InterPro" id="IPR010918">
    <property type="entry name" value="PurM-like_C_dom"/>
</dbReference>
<feature type="binding site" evidence="12">
    <location>
        <position position="783"/>
    </location>
    <ligand>
        <name>Mg(2+)</name>
        <dbReference type="ChEBI" id="CHEBI:18420"/>
    </ligand>
</feature>
<feature type="active site" evidence="12">
    <location>
        <position position="1425"/>
    </location>
</feature>
<feature type="domain" description="Phosphoribosylformylglycinamidine synthase N-terminal" evidence="16">
    <location>
        <begin position="36"/>
        <end position="147"/>
    </location>
</feature>
<dbReference type="GO" id="GO:0005737">
    <property type="term" value="C:cytoplasm"/>
    <property type="evidence" value="ECO:0007669"/>
    <property type="project" value="UniProtKB-SubCell"/>
</dbReference>
<dbReference type="InterPro" id="IPR040707">
    <property type="entry name" value="FGAR-AT_N"/>
</dbReference>
<comment type="subunit">
    <text evidence="12">Monomer.</text>
</comment>
<evidence type="ECO:0000256" key="13">
    <source>
        <dbReference type="SAM" id="MobiDB-lite"/>
    </source>
</evidence>
<keyword evidence="5 12" id="KW-0479">Metal-binding</keyword>
<evidence type="ECO:0000313" key="19">
    <source>
        <dbReference type="Proteomes" id="UP000005870"/>
    </source>
</evidence>
<comment type="similarity">
    <text evidence="2 12">In the N-terminal section; belongs to the FGAMS family.</text>
</comment>
<dbReference type="Pfam" id="PF18076">
    <property type="entry name" value="FGAR-AT_N"/>
    <property type="match status" value="1"/>
</dbReference>
<evidence type="ECO:0000256" key="12">
    <source>
        <dbReference type="HAMAP-Rule" id="MF_00419"/>
    </source>
</evidence>
<feature type="compositionally biased region" description="Low complexity" evidence="13">
    <location>
        <begin position="876"/>
        <end position="904"/>
    </location>
</feature>
<dbReference type="Gene3D" id="3.40.50.880">
    <property type="match status" value="1"/>
</dbReference>
<evidence type="ECO:0000256" key="7">
    <source>
        <dbReference type="ARBA" id="ARBA00022755"/>
    </source>
</evidence>
<keyword evidence="7 12" id="KW-0658">Purine biosynthesis</keyword>
<protein>
    <recommendedName>
        <fullName evidence="12">Phosphoribosylformylglycinamidine synthase</fullName>
        <shortName evidence="12">FGAM synthase</shortName>
        <shortName evidence="12">FGAMS</shortName>
        <ecNumber evidence="12">6.3.5.3</ecNumber>
    </recommendedName>
    <alternativeName>
        <fullName evidence="12">Formylglycinamide ribonucleotide amidotransferase</fullName>
        <shortName evidence="12">FGAR amidotransferase</shortName>
        <shortName evidence="12">FGAR-AT</shortName>
    </alternativeName>
</protein>
<dbReference type="CDD" id="cd02203">
    <property type="entry name" value="PurL_repeat1"/>
    <property type="match status" value="1"/>
</dbReference>
<feature type="binding site" evidence="12">
    <location>
        <position position="1055"/>
    </location>
    <ligand>
        <name>ATP</name>
        <dbReference type="ChEBI" id="CHEBI:30616"/>
    </ligand>
</feature>
<comment type="pathway">
    <text evidence="1 12">Purine metabolism; IMP biosynthesis via de novo pathway; 5-amino-1-(5-phospho-D-ribosyl)imidazole from N(2)-formyl-N(1)-(5-phospho-D-ribosyl)glycinamide: step 1/2.</text>
</comment>
<dbReference type="Gene3D" id="3.30.1330.10">
    <property type="entry name" value="PurM-like, N-terminal domain"/>
    <property type="match status" value="2"/>
</dbReference>
<dbReference type="KEGG" id="psd:DSC_02675"/>
<evidence type="ECO:0000259" key="16">
    <source>
        <dbReference type="Pfam" id="PF18076"/>
    </source>
</evidence>
<dbReference type="eggNOG" id="COG0046">
    <property type="taxonomic scope" value="Bacteria"/>
</dbReference>
<dbReference type="Proteomes" id="UP000005870">
    <property type="component" value="Chromosome"/>
</dbReference>
<keyword evidence="4 12" id="KW-0436">Ligase</keyword>
<dbReference type="UniPathway" id="UPA00074">
    <property type="reaction ID" value="UER00128"/>
</dbReference>
<dbReference type="NCBIfam" id="NF003672">
    <property type="entry name" value="PRK05297.1"/>
    <property type="match status" value="1"/>
</dbReference>
<dbReference type="GO" id="GO:0004642">
    <property type="term" value="F:phosphoribosylformylglycinamidine synthase activity"/>
    <property type="evidence" value="ECO:0007669"/>
    <property type="project" value="UniProtKB-UniRule"/>
</dbReference>
<dbReference type="InterPro" id="IPR041609">
    <property type="entry name" value="PurL_linker"/>
</dbReference>
<comment type="caution">
    <text evidence="12">Lacks conserved residue(s) required for the propagation of feature annotation.</text>
</comment>
<gene>
    <name evidence="12" type="primary">purL</name>
    <name evidence="18" type="ordered locus">DSC_02675</name>
</gene>
<dbReference type="Pfam" id="PF18072">
    <property type="entry name" value="FGAR-AT_linker"/>
    <property type="match status" value="1"/>
</dbReference>
<dbReference type="InterPro" id="IPR010073">
    <property type="entry name" value="PurL_large"/>
</dbReference>
<evidence type="ECO:0000256" key="4">
    <source>
        <dbReference type="ARBA" id="ARBA00022598"/>
    </source>
</evidence>
<dbReference type="CDD" id="cd02204">
    <property type="entry name" value="PurL_repeat2"/>
    <property type="match status" value="1"/>
</dbReference>
<feature type="binding site" evidence="12">
    <location>
        <begin position="300"/>
        <end position="311"/>
    </location>
    <ligand>
        <name>ATP</name>
        <dbReference type="ChEBI" id="CHEBI:30616"/>
    </ligand>
</feature>
<dbReference type="SUPFAM" id="SSF55326">
    <property type="entry name" value="PurM N-terminal domain-like"/>
    <property type="match status" value="2"/>
</dbReference>
<name>G7UW75_PSEUP</name>
<dbReference type="GO" id="GO:0046872">
    <property type="term" value="F:metal ion binding"/>
    <property type="evidence" value="ECO:0007669"/>
    <property type="project" value="UniProtKB-KW"/>
</dbReference>
<keyword evidence="3 12" id="KW-0963">Cytoplasm</keyword>
<dbReference type="SUPFAM" id="SSF52317">
    <property type="entry name" value="Class I glutamine amidotransferase-like"/>
    <property type="match status" value="1"/>
</dbReference>
<accession>G7UW75</accession>
<dbReference type="HOGENOM" id="CLU_001031_0_2_6"/>
<dbReference type="RefSeq" id="WP_014159366.1">
    <property type="nucleotide sequence ID" value="NC_016147.2"/>
</dbReference>
<feature type="binding site" evidence="12">
    <location>
        <position position="740"/>
    </location>
    <ligand>
        <name>Mg(2+)</name>
        <dbReference type="ChEBI" id="CHEBI:18420"/>
    </ligand>
</feature>
<dbReference type="FunFam" id="3.40.50.880:FF:000008">
    <property type="entry name" value="Phosphoribosylformylglycinamidine synthase"/>
    <property type="match status" value="1"/>
</dbReference>
<feature type="region of interest" description="Disordered" evidence="13">
    <location>
        <begin position="847"/>
        <end position="947"/>
    </location>
</feature>
<feature type="compositionally biased region" description="Low complexity" evidence="13">
    <location>
        <begin position="913"/>
        <end position="947"/>
    </location>
</feature>
<sequence>MIVLEGQPALSQFRRARLESRLKSLAPMVRIVDTWQVFFIEPQGDAAPNLDALRRILQAEGAPSAPADGAVSRFVVPRLGTRSPWSSKATELVRGAGLAIARVEHGTRIDLAGLPADAGAQAALAKLLYDPMTQSLLDSSHAAQALFSAPARGQLQRVALAELESANTRLGLALAQDEIDYLRSRYAELGRDPSDVELMMFAQANSEHCRHKIFNASWTLDGREQDRSLFQMIKHTHQQTPQHTLSAYSDNAAVVAGPLACRYRPDPASGQYRSEPAVASAFAIKVETHNHPTAIAPFPGAATGAGGEIRDEGATGRGGKPKAGLTGFSVSHLRIPTLPQPWEAPRVLNPRMAPALDIMLDGPLGSAAFNNEFGRPNLLGYFRSFELAQGHAPDGSVLTRAYDKPIMLAGGLGAIDRNQVQKKTLQPGDAVIALGGPAMLIGLGGGAASSVASGDSAEDLDFASVQRANPEMERRCQEVIDRCVALGADNPIRWFHDVGAGGLSNAIPELLHDSGVGGVIDLDRVPSDDPSLSPLQLWCNESQERYVLGVPQARLAEFAELCARERCPFAAVGVVTAEERLVAGYGVLGEAGARDSEAGEAGTRDLGAGTRDLGAGTRDPGPGTRQEQQQESAGFGASGPLSVVASAFPGSGSGELPIDLPMDVLFGKAPRMHRDTVHPAAPRWPELKTAALDLHQAGLRVLAHPSVASKSFLVSIGDRSVGGLTAREQMVGPWQLPLADCAITLAGFETFAGEAMSIGERTPLALLDAAASARMAVGEAITNLCAAPVPSLDRVKLSANWMAAANHPGEDALLFDAVRAIGMDLCPQLELSIPVGKDSLSMQAAWGEEAGTRDVEAGTRDPGPGTREEQAQAQEPVGSGSSVAPVSAVASASPGPGSRVPSPGTRQAQEFTSSDSSVAPVSAVASASPGPGSRVPGPGFTTPGPGFNVPSPGFKSVSPVSLVITAFAPVDDARAQLTPLLSREPDTELWLIGLGGGKQRLGGSVLAQVHAGDDALPAFGGDAPDLDDPQLLRNFFELMRDARAFGLLLAYHDRSDGGAFATLCEMAFAAHLGLDIALDAWGDDAFRALFNEELGAVVQIASEDRAAFADLVERHALTQCAQRIARTSTAPMVRVTRQGHTLAEWRWEQLFDAWWSVTHAMQRLRDNPESADDERHTARTFADPGLRPRLTFDPAEDVAAPFIATGARPKVAILREQGVNGQIEMAHVFERAGFDAFDVHMSDLVEGRITLDRFTGLAACGGFSYGDVLGAGRGWATSILERSKLRAQFAAFFARTDTFSLGVCNGCQMLSQLKDIIPGAESWPRFLRNRSEQFEARTSLLEVVQSPSVFFRGMAGSRIPVAVAHGEGRAQFDSPVDQAAARVALRFVDGDGQPALRYPINPNGSPEGITGLTSSDGRVTILMPHPERSARTINLSWSPQGWPEDSPWLRMFRNARVWCG</sequence>
<dbReference type="OrthoDB" id="9804441at2"/>